<evidence type="ECO:0008006" key="4">
    <source>
        <dbReference type="Google" id="ProtNLM"/>
    </source>
</evidence>
<keyword evidence="3" id="KW-1185">Reference proteome</keyword>
<name>A0A8K0KTK6_LADFU</name>
<dbReference type="Gene3D" id="3.30.420.10">
    <property type="entry name" value="Ribonuclease H-like superfamily/Ribonuclease H"/>
    <property type="match status" value="1"/>
</dbReference>
<accession>A0A8K0KTK6</accession>
<proteinExistence type="predicted"/>
<dbReference type="OrthoDB" id="441971at2759"/>
<dbReference type="InterPro" id="IPR012337">
    <property type="entry name" value="RNaseH-like_sf"/>
</dbReference>
<dbReference type="Proteomes" id="UP000792457">
    <property type="component" value="Unassembled WGS sequence"/>
</dbReference>
<organism evidence="2 3">
    <name type="scientific">Ladona fulva</name>
    <name type="common">Scarce chaser dragonfly</name>
    <name type="synonym">Libellula fulva</name>
    <dbReference type="NCBI Taxonomy" id="123851"/>
    <lineage>
        <taxon>Eukaryota</taxon>
        <taxon>Metazoa</taxon>
        <taxon>Ecdysozoa</taxon>
        <taxon>Arthropoda</taxon>
        <taxon>Hexapoda</taxon>
        <taxon>Insecta</taxon>
        <taxon>Pterygota</taxon>
        <taxon>Palaeoptera</taxon>
        <taxon>Odonata</taxon>
        <taxon>Epiprocta</taxon>
        <taxon>Anisoptera</taxon>
        <taxon>Libelluloidea</taxon>
        <taxon>Libellulidae</taxon>
        <taxon>Ladona</taxon>
    </lineage>
</organism>
<dbReference type="InterPro" id="IPR036397">
    <property type="entry name" value="RNaseH_sf"/>
</dbReference>
<dbReference type="EMBL" id="KZ309694">
    <property type="protein sequence ID" value="KAG8239535.1"/>
    <property type="molecule type" value="Genomic_DNA"/>
</dbReference>
<dbReference type="SUPFAM" id="SSF53098">
    <property type="entry name" value="Ribonuclease H-like"/>
    <property type="match status" value="1"/>
</dbReference>
<protein>
    <recommendedName>
        <fullName evidence="4">Integrase catalytic domain-containing protein</fullName>
    </recommendedName>
</protein>
<reference evidence="2" key="1">
    <citation type="submission" date="2013-04" db="EMBL/GenBank/DDBJ databases">
        <authorList>
            <person name="Qu J."/>
            <person name="Murali S.C."/>
            <person name="Bandaranaike D."/>
            <person name="Bellair M."/>
            <person name="Blankenburg K."/>
            <person name="Chao H."/>
            <person name="Dinh H."/>
            <person name="Doddapaneni H."/>
            <person name="Downs B."/>
            <person name="Dugan-Rocha S."/>
            <person name="Elkadiri S."/>
            <person name="Gnanaolivu R.D."/>
            <person name="Hernandez B."/>
            <person name="Javaid M."/>
            <person name="Jayaseelan J.C."/>
            <person name="Lee S."/>
            <person name="Li M."/>
            <person name="Ming W."/>
            <person name="Munidasa M."/>
            <person name="Muniz J."/>
            <person name="Nguyen L."/>
            <person name="Ongeri F."/>
            <person name="Osuji N."/>
            <person name="Pu L.-L."/>
            <person name="Puazo M."/>
            <person name="Qu C."/>
            <person name="Quiroz J."/>
            <person name="Raj R."/>
            <person name="Weissenberger G."/>
            <person name="Xin Y."/>
            <person name="Zou X."/>
            <person name="Han Y."/>
            <person name="Richards S."/>
            <person name="Worley K."/>
            <person name="Muzny D."/>
            <person name="Gibbs R."/>
        </authorList>
    </citation>
    <scope>NUCLEOTIDE SEQUENCE</scope>
    <source>
        <strain evidence="2">Sampled in the wild</strain>
    </source>
</reference>
<evidence type="ECO:0000313" key="2">
    <source>
        <dbReference type="EMBL" id="KAG8239535.1"/>
    </source>
</evidence>
<dbReference type="GO" id="GO:0003676">
    <property type="term" value="F:nucleic acid binding"/>
    <property type="evidence" value="ECO:0007669"/>
    <property type="project" value="InterPro"/>
</dbReference>
<sequence>MTAYHPAGNGLVERSHRTLMSILSHFVDTKQWDWDDWLPFAISAYRSTPHTTVTLGPGNEHGTPTPPSSLIFQTRTFSCWLTREQHMELTTPTGSDFARFRPSPQRRSGPK</sequence>
<gene>
    <name evidence="2" type="ORF">J437_LFUL018373</name>
</gene>
<feature type="region of interest" description="Disordered" evidence="1">
    <location>
        <begin position="91"/>
        <end position="111"/>
    </location>
</feature>
<evidence type="ECO:0000313" key="3">
    <source>
        <dbReference type="Proteomes" id="UP000792457"/>
    </source>
</evidence>
<evidence type="ECO:0000256" key="1">
    <source>
        <dbReference type="SAM" id="MobiDB-lite"/>
    </source>
</evidence>
<reference evidence="2" key="2">
    <citation type="submission" date="2017-10" db="EMBL/GenBank/DDBJ databases">
        <title>Ladona fulva Genome sequencing and assembly.</title>
        <authorList>
            <person name="Murali S."/>
            <person name="Richards S."/>
            <person name="Bandaranaike D."/>
            <person name="Bellair M."/>
            <person name="Blankenburg K."/>
            <person name="Chao H."/>
            <person name="Dinh H."/>
            <person name="Doddapaneni H."/>
            <person name="Dugan-Rocha S."/>
            <person name="Elkadiri S."/>
            <person name="Gnanaolivu R."/>
            <person name="Hernandez B."/>
            <person name="Skinner E."/>
            <person name="Javaid M."/>
            <person name="Lee S."/>
            <person name="Li M."/>
            <person name="Ming W."/>
            <person name="Munidasa M."/>
            <person name="Muniz J."/>
            <person name="Nguyen L."/>
            <person name="Hughes D."/>
            <person name="Osuji N."/>
            <person name="Pu L.-L."/>
            <person name="Puazo M."/>
            <person name="Qu C."/>
            <person name="Quiroz J."/>
            <person name="Raj R."/>
            <person name="Weissenberger G."/>
            <person name="Xin Y."/>
            <person name="Zou X."/>
            <person name="Han Y."/>
            <person name="Worley K."/>
            <person name="Muzny D."/>
            <person name="Gibbs R."/>
        </authorList>
    </citation>
    <scope>NUCLEOTIDE SEQUENCE</scope>
    <source>
        <strain evidence="2">Sampled in the wild</strain>
    </source>
</reference>
<dbReference type="AlphaFoldDB" id="A0A8K0KTK6"/>
<comment type="caution">
    <text evidence="2">The sequence shown here is derived from an EMBL/GenBank/DDBJ whole genome shotgun (WGS) entry which is preliminary data.</text>
</comment>